<keyword evidence="4 7" id="KW-0547">Nucleotide-binding</keyword>
<keyword evidence="5" id="KW-0418">Kinase</keyword>
<evidence type="ECO:0000313" key="10">
    <source>
        <dbReference type="EMBL" id="GHO96136.1"/>
    </source>
</evidence>
<dbReference type="Pfam" id="PF00069">
    <property type="entry name" value="Pkinase"/>
    <property type="match status" value="1"/>
</dbReference>
<reference evidence="10" key="1">
    <citation type="submission" date="2020-10" db="EMBL/GenBank/DDBJ databases">
        <title>Taxonomic study of unclassified bacteria belonging to the class Ktedonobacteria.</title>
        <authorList>
            <person name="Yabe S."/>
            <person name="Wang C.M."/>
            <person name="Zheng Y."/>
            <person name="Sakai Y."/>
            <person name="Cavaletti L."/>
            <person name="Monciardini P."/>
            <person name="Donadio S."/>
        </authorList>
    </citation>
    <scope>NUCLEOTIDE SEQUENCE</scope>
    <source>
        <strain evidence="10">ID150040</strain>
    </source>
</reference>
<feature type="compositionally biased region" description="Basic and acidic residues" evidence="8">
    <location>
        <begin position="317"/>
        <end position="326"/>
    </location>
</feature>
<name>A0A8J3ITY0_9CHLR</name>
<evidence type="ECO:0000256" key="3">
    <source>
        <dbReference type="ARBA" id="ARBA00022679"/>
    </source>
</evidence>
<gene>
    <name evidence="10" type="ORF">KSF_061840</name>
</gene>
<dbReference type="AlphaFoldDB" id="A0A8J3ITY0"/>
<dbReference type="EC" id="2.7.11.1" evidence="2"/>
<evidence type="ECO:0000259" key="9">
    <source>
        <dbReference type="PROSITE" id="PS50011"/>
    </source>
</evidence>
<dbReference type="Gene3D" id="1.10.510.10">
    <property type="entry name" value="Transferase(Phosphotransferase) domain 1"/>
    <property type="match status" value="1"/>
</dbReference>
<dbReference type="InterPro" id="IPR050660">
    <property type="entry name" value="NEK_Ser/Thr_kinase"/>
</dbReference>
<evidence type="ECO:0000256" key="5">
    <source>
        <dbReference type="ARBA" id="ARBA00022777"/>
    </source>
</evidence>
<dbReference type="EMBL" id="BNJK01000001">
    <property type="protein sequence ID" value="GHO96136.1"/>
    <property type="molecule type" value="Genomic_DNA"/>
</dbReference>
<dbReference type="Gene3D" id="3.30.200.20">
    <property type="entry name" value="Phosphorylase Kinase, domain 1"/>
    <property type="match status" value="1"/>
</dbReference>
<evidence type="ECO:0000256" key="7">
    <source>
        <dbReference type="PROSITE-ProRule" id="PRU10141"/>
    </source>
</evidence>
<feature type="domain" description="Protein kinase" evidence="9">
    <location>
        <begin position="17"/>
        <end position="283"/>
    </location>
</feature>
<protein>
    <recommendedName>
        <fullName evidence="2">non-specific serine/threonine protein kinase</fullName>
        <ecNumber evidence="2">2.7.11.1</ecNumber>
    </recommendedName>
</protein>
<comment type="caution">
    <text evidence="10">The sequence shown here is derived from an EMBL/GenBank/DDBJ whole genome shotgun (WGS) entry which is preliminary data.</text>
</comment>
<dbReference type="Proteomes" id="UP000597444">
    <property type="component" value="Unassembled WGS sequence"/>
</dbReference>
<evidence type="ECO:0000256" key="1">
    <source>
        <dbReference type="ARBA" id="ARBA00010886"/>
    </source>
</evidence>
<evidence type="ECO:0000256" key="6">
    <source>
        <dbReference type="ARBA" id="ARBA00022840"/>
    </source>
</evidence>
<proteinExistence type="inferred from homology"/>
<comment type="similarity">
    <text evidence="1">Belongs to the protein kinase superfamily. NEK Ser/Thr protein kinase family. NIMA subfamily.</text>
</comment>
<dbReference type="PROSITE" id="PS00107">
    <property type="entry name" value="PROTEIN_KINASE_ATP"/>
    <property type="match status" value="1"/>
</dbReference>
<evidence type="ECO:0000256" key="8">
    <source>
        <dbReference type="SAM" id="MobiDB-lite"/>
    </source>
</evidence>
<dbReference type="RefSeq" id="WP_220206779.1">
    <property type="nucleotide sequence ID" value="NZ_BNJK01000001.1"/>
</dbReference>
<dbReference type="PROSITE" id="PS50011">
    <property type="entry name" value="PROTEIN_KINASE_DOM"/>
    <property type="match status" value="1"/>
</dbReference>
<evidence type="ECO:0000256" key="2">
    <source>
        <dbReference type="ARBA" id="ARBA00012513"/>
    </source>
</evidence>
<sequence length="345" mass="38658">MRLWRYGHAIEHLGQRYHLEGFLGSGGMADVCLAWDEQEKREVVIKVIKPDELDQRALDRFVQEATQIAQWHHPNILHIYGDLASESIDQTQAVPYIVMEYAQGGDLQKRLNPGQPYPLSAILSIFPQLCSAISHAHKQGIIHRNLKPPNVLFRILPDDTEQAVVSDFGLAIEVDAAHYTYARGSMLPYMAPEQLRGQTLPASDIFALGVILYQLCTGRLPFRRTLLDLRPDEPLKPPLSPSLLQPLLPRELDEVIFTALADDLAQRFSDAIQFWENARTALLSPPARSSHIHQFSFRSALSFPDDPMQPAVSDCSRSARGEKQEENADTELEGGDVENPPGSVQ</sequence>
<dbReference type="SUPFAM" id="SSF56112">
    <property type="entry name" value="Protein kinase-like (PK-like)"/>
    <property type="match status" value="1"/>
</dbReference>
<keyword evidence="3" id="KW-0808">Transferase</keyword>
<evidence type="ECO:0000256" key="4">
    <source>
        <dbReference type="ARBA" id="ARBA00022741"/>
    </source>
</evidence>
<accession>A0A8J3ITY0</accession>
<feature type="binding site" evidence="7">
    <location>
        <position position="46"/>
    </location>
    <ligand>
        <name>ATP</name>
        <dbReference type="ChEBI" id="CHEBI:30616"/>
    </ligand>
</feature>
<dbReference type="PANTHER" id="PTHR43671:SF13">
    <property type="entry name" value="SERINE_THREONINE-PROTEIN KINASE NEK2"/>
    <property type="match status" value="1"/>
</dbReference>
<evidence type="ECO:0000313" key="11">
    <source>
        <dbReference type="Proteomes" id="UP000597444"/>
    </source>
</evidence>
<dbReference type="InterPro" id="IPR000719">
    <property type="entry name" value="Prot_kinase_dom"/>
</dbReference>
<dbReference type="InterPro" id="IPR017441">
    <property type="entry name" value="Protein_kinase_ATP_BS"/>
</dbReference>
<dbReference type="GO" id="GO:0004674">
    <property type="term" value="F:protein serine/threonine kinase activity"/>
    <property type="evidence" value="ECO:0007669"/>
    <property type="project" value="UniProtKB-EC"/>
</dbReference>
<feature type="region of interest" description="Disordered" evidence="8">
    <location>
        <begin position="304"/>
        <end position="345"/>
    </location>
</feature>
<dbReference type="GO" id="GO:0005524">
    <property type="term" value="F:ATP binding"/>
    <property type="evidence" value="ECO:0007669"/>
    <property type="project" value="UniProtKB-UniRule"/>
</dbReference>
<dbReference type="CDD" id="cd14014">
    <property type="entry name" value="STKc_PknB_like"/>
    <property type="match status" value="1"/>
</dbReference>
<dbReference type="InterPro" id="IPR011009">
    <property type="entry name" value="Kinase-like_dom_sf"/>
</dbReference>
<organism evidence="10 11">
    <name type="scientific">Reticulibacter mediterranei</name>
    <dbReference type="NCBI Taxonomy" id="2778369"/>
    <lineage>
        <taxon>Bacteria</taxon>
        <taxon>Bacillati</taxon>
        <taxon>Chloroflexota</taxon>
        <taxon>Ktedonobacteria</taxon>
        <taxon>Ktedonobacterales</taxon>
        <taxon>Reticulibacteraceae</taxon>
        <taxon>Reticulibacter</taxon>
    </lineage>
</organism>
<keyword evidence="6 7" id="KW-0067">ATP-binding</keyword>
<feature type="compositionally biased region" description="Acidic residues" evidence="8">
    <location>
        <begin position="327"/>
        <end position="336"/>
    </location>
</feature>
<keyword evidence="11" id="KW-1185">Reference proteome</keyword>
<dbReference type="PANTHER" id="PTHR43671">
    <property type="entry name" value="SERINE/THREONINE-PROTEIN KINASE NEK"/>
    <property type="match status" value="1"/>
</dbReference>